<organism evidence="1 2">
    <name type="scientific">Oryza meyeriana var. granulata</name>
    <dbReference type="NCBI Taxonomy" id="110450"/>
    <lineage>
        <taxon>Eukaryota</taxon>
        <taxon>Viridiplantae</taxon>
        <taxon>Streptophyta</taxon>
        <taxon>Embryophyta</taxon>
        <taxon>Tracheophyta</taxon>
        <taxon>Spermatophyta</taxon>
        <taxon>Magnoliopsida</taxon>
        <taxon>Liliopsida</taxon>
        <taxon>Poales</taxon>
        <taxon>Poaceae</taxon>
        <taxon>BOP clade</taxon>
        <taxon>Oryzoideae</taxon>
        <taxon>Oryzeae</taxon>
        <taxon>Oryzinae</taxon>
        <taxon>Oryza</taxon>
        <taxon>Oryza meyeriana</taxon>
    </lineage>
</organism>
<dbReference type="InterPro" id="IPR038909">
    <property type="entry name" value="Effector_transcript"/>
</dbReference>
<evidence type="ECO:0000313" key="2">
    <source>
        <dbReference type="Proteomes" id="UP000479710"/>
    </source>
</evidence>
<dbReference type="EMBL" id="SPHZ02000007">
    <property type="protein sequence ID" value="KAF0908354.1"/>
    <property type="molecule type" value="Genomic_DNA"/>
</dbReference>
<gene>
    <name evidence="1" type="ORF">E2562_025035</name>
</gene>
<dbReference type="Proteomes" id="UP000479710">
    <property type="component" value="Unassembled WGS sequence"/>
</dbReference>
<dbReference type="PANTHER" id="PTHR35133">
    <property type="entry name" value="PROTEIN EFFECTOR OF TRANSCRIPTION 2-RELATED"/>
    <property type="match status" value="1"/>
</dbReference>
<dbReference type="OrthoDB" id="1922121at2759"/>
<keyword evidence="2" id="KW-1185">Reference proteome</keyword>
<comment type="caution">
    <text evidence="1">The sequence shown here is derived from an EMBL/GenBank/DDBJ whole genome shotgun (WGS) entry which is preliminary data.</text>
</comment>
<evidence type="ECO:0000313" key="1">
    <source>
        <dbReference type="EMBL" id="KAF0908354.1"/>
    </source>
</evidence>
<name>A0A6G1D896_9ORYZ</name>
<dbReference type="PANTHER" id="PTHR35133:SF1">
    <property type="entry name" value="PROTEIN EFFECTOR OF TRANSCRIPTION 2-RELATED"/>
    <property type="match status" value="1"/>
</dbReference>
<dbReference type="Pfam" id="PF19239">
    <property type="entry name" value="GIY_YIG_domain"/>
    <property type="match status" value="1"/>
</dbReference>
<accession>A0A6G1D896</accession>
<proteinExistence type="predicted"/>
<dbReference type="AlphaFoldDB" id="A0A6G1D896"/>
<dbReference type="GO" id="GO:0003677">
    <property type="term" value="F:DNA binding"/>
    <property type="evidence" value="ECO:0007669"/>
    <property type="project" value="InterPro"/>
</dbReference>
<reference evidence="1 2" key="1">
    <citation type="submission" date="2019-11" db="EMBL/GenBank/DDBJ databases">
        <title>Whole genome sequence of Oryza granulata.</title>
        <authorList>
            <person name="Li W."/>
        </authorList>
    </citation>
    <scope>NUCLEOTIDE SEQUENCE [LARGE SCALE GENOMIC DNA]</scope>
    <source>
        <strain evidence="2">cv. Menghai</strain>
        <tissue evidence="1">Leaf</tissue>
    </source>
</reference>
<sequence length="180" mass="19792">MPAASASVPARLKREDCPRTKHDPLFSPWKVLVGPTDWGDHAAGKEGVQRYRMLNLPENFPGLYELGVARASVEGVRARRNGSGGVVVVYLGQADNVRARLQQYGRTGSHLDAGNPLPSAGKAELNPQATGNRLFTEVFARGYSLVFRCALSEINEVDGQLPQILRWVTNKKLRRLRLGC</sequence>
<protein>
    <recommendedName>
        <fullName evidence="3">GIY-YIG domain-containing protein</fullName>
    </recommendedName>
</protein>
<dbReference type="GO" id="GO:0006355">
    <property type="term" value="P:regulation of DNA-templated transcription"/>
    <property type="evidence" value="ECO:0007669"/>
    <property type="project" value="InterPro"/>
</dbReference>
<evidence type="ECO:0008006" key="3">
    <source>
        <dbReference type="Google" id="ProtNLM"/>
    </source>
</evidence>